<dbReference type="RefSeq" id="WP_117363753.1">
    <property type="nucleotide sequence ID" value="NZ_CP024047.1"/>
</dbReference>
<evidence type="ECO:0000313" key="5">
    <source>
        <dbReference type="Proteomes" id="UP000258707"/>
    </source>
</evidence>
<reference evidence="3" key="3">
    <citation type="journal article" date="2019" name="Int. J. Syst. Evol. Microbiol.">
        <title>Natronolimnobius sulfurireducens sp. nov. and Halalkaliarchaeum desulfuricum gen. nov., sp. nov., the first sulfur-respiring alkaliphilic haloarchaea from hypersaline alkaline lakes.</title>
        <authorList>
            <person name="Sorokin D.Y."/>
            <person name="Yakimov M."/>
            <person name="Messina E."/>
            <person name="Merkel A.Y."/>
            <person name="Bale N.J."/>
            <person name="Sinninghe Damste J.S."/>
        </authorList>
    </citation>
    <scope>NUCLEOTIDE SEQUENCE</scope>
    <source>
        <strain evidence="3">AArc-Mg</strain>
        <strain evidence="2">AArc1</strain>
    </source>
</reference>
<evidence type="ECO:0000313" key="3">
    <source>
        <dbReference type="EMBL" id="AXR82426.1"/>
    </source>
</evidence>
<dbReference type="EMBL" id="CP027033">
    <property type="protein sequence ID" value="AXR82426.1"/>
    <property type="molecule type" value="Genomic_DNA"/>
</dbReference>
<dbReference type="Proteomes" id="UP000258613">
    <property type="component" value="Chromosome"/>
</dbReference>
<reference evidence="4" key="2">
    <citation type="submission" date="2018-02" db="EMBL/GenBank/DDBJ databases">
        <title>Phenotypic and genomic properties of facultatively anaerobic sulfur-reducing natronoarchaea from hypersaline soda lakes.</title>
        <authorList>
            <person name="Sorokin D.Y."/>
            <person name="Kublanov I.V."/>
            <person name="Roman P."/>
            <person name="Sinninghe Damste J.S."/>
            <person name="Golyshin P.N."/>
            <person name="Rojo D."/>
            <person name="Ciordia S."/>
            <person name="Mena M.D.C."/>
            <person name="Ferrer M."/>
            <person name="Messina E."/>
            <person name="Smedile F."/>
            <person name="La Spada G."/>
            <person name="La Cono V."/>
            <person name="Yakimov M.M."/>
        </authorList>
    </citation>
    <scope>NUCLEOTIDE SEQUENCE [LARGE SCALE GENOMIC DNA]</scope>
    <source>
        <strain evidence="4">AArc-Mg</strain>
    </source>
</reference>
<dbReference type="KEGG" id="nan:AArc1_1257"/>
<protein>
    <submittedName>
        <fullName evidence="3">Uncharacterized protein</fullName>
    </submittedName>
</protein>
<organism evidence="3 4">
    <name type="scientific">Natrarchaeobaculum sulfurireducens</name>
    <dbReference type="NCBI Taxonomy" id="2044521"/>
    <lineage>
        <taxon>Archaea</taxon>
        <taxon>Methanobacteriati</taxon>
        <taxon>Methanobacteriota</taxon>
        <taxon>Stenosarchaea group</taxon>
        <taxon>Halobacteria</taxon>
        <taxon>Halobacteriales</taxon>
        <taxon>Natrialbaceae</taxon>
        <taxon>Natrarchaeobaculum</taxon>
    </lineage>
</organism>
<evidence type="ECO:0000313" key="4">
    <source>
        <dbReference type="Proteomes" id="UP000258613"/>
    </source>
</evidence>
<reference evidence="5" key="1">
    <citation type="submission" date="2017-10" db="EMBL/GenBank/DDBJ databases">
        <title>Phenotypic and genomic properties of facultatively anaerobic sulfur-reducing natronoarchaea from hypersaline soda lakes.</title>
        <authorList>
            <person name="Sorokin D.Y."/>
            <person name="Kublanov I.V."/>
            <person name="Roman P."/>
            <person name="Sinninghe Damste J.S."/>
            <person name="Golyshin P.N."/>
            <person name="Rojo D."/>
            <person name="Ciordia S."/>
            <person name="Mena Md.C."/>
            <person name="Ferrer M."/>
            <person name="Messina E."/>
            <person name="Smedile F."/>
            <person name="La Spada G."/>
            <person name="La Cono V."/>
            <person name="Yakimov M.M."/>
        </authorList>
    </citation>
    <scope>NUCLEOTIDE SEQUENCE [LARGE SCALE GENOMIC DNA]</scope>
    <source>
        <strain evidence="5">AArc1</strain>
    </source>
</reference>
<dbReference type="KEGG" id="nag:AArcMg_2434"/>
<name>A0A346PSD1_9EURY</name>
<gene>
    <name evidence="2" type="ORF">AArc1_1257</name>
    <name evidence="3" type="ORF">AArcMg_2434</name>
</gene>
<keyword evidence="1" id="KW-0472">Membrane</keyword>
<accession>A0A346PDK1</accession>
<dbReference type="EMBL" id="CP024047">
    <property type="protein sequence ID" value="AXR77596.1"/>
    <property type="molecule type" value="Genomic_DNA"/>
</dbReference>
<keyword evidence="1" id="KW-0812">Transmembrane</keyword>
<keyword evidence="4" id="KW-1185">Reference proteome</keyword>
<proteinExistence type="predicted"/>
<keyword evidence="1" id="KW-1133">Transmembrane helix</keyword>
<dbReference type="GeneID" id="37642922"/>
<dbReference type="OrthoDB" id="204572at2157"/>
<dbReference type="Proteomes" id="UP000258707">
    <property type="component" value="Chromosome"/>
</dbReference>
<sequence>MFDWTERLTVALLIGFLLTLSLAIYADSGLLWLVWGALTVLITGTALVLVNRSEPPSDP</sequence>
<evidence type="ECO:0000256" key="1">
    <source>
        <dbReference type="SAM" id="Phobius"/>
    </source>
</evidence>
<dbReference type="AlphaFoldDB" id="A0A346PSD1"/>
<accession>A0A346PSD1</accession>
<feature type="transmembrane region" description="Helical" evidence="1">
    <location>
        <begin position="33"/>
        <end position="50"/>
    </location>
</feature>
<evidence type="ECO:0000313" key="2">
    <source>
        <dbReference type="EMBL" id="AXR77596.1"/>
    </source>
</evidence>